<dbReference type="InterPro" id="IPR053151">
    <property type="entry name" value="RNase_H-like"/>
</dbReference>
<dbReference type="PROSITE" id="PS50879">
    <property type="entry name" value="RNASE_H_1"/>
    <property type="match status" value="1"/>
</dbReference>
<protein>
    <submittedName>
        <fullName evidence="2">Ribonuclease HI</fullName>
    </submittedName>
</protein>
<dbReference type="PANTHER" id="PTHR47723:SF19">
    <property type="entry name" value="POLYNUCLEOTIDYL TRANSFERASE, RIBONUCLEASE H-LIKE SUPERFAMILY PROTEIN"/>
    <property type="match status" value="1"/>
</dbReference>
<dbReference type="HOGENOM" id="CLU_095977_0_0_7"/>
<dbReference type="GO" id="GO:0003676">
    <property type="term" value="F:nucleic acid binding"/>
    <property type="evidence" value="ECO:0007669"/>
    <property type="project" value="InterPro"/>
</dbReference>
<dbReference type="SUPFAM" id="SSF53098">
    <property type="entry name" value="Ribonuclease H-like"/>
    <property type="match status" value="1"/>
</dbReference>
<dbReference type="EMBL" id="CP003360">
    <property type="protein sequence ID" value="AFM28136.1"/>
    <property type="molecule type" value="Genomic_DNA"/>
</dbReference>
<dbReference type="InterPro" id="IPR002156">
    <property type="entry name" value="RNaseH_domain"/>
</dbReference>
<evidence type="ECO:0000259" key="1">
    <source>
        <dbReference type="PROSITE" id="PS50879"/>
    </source>
</evidence>
<keyword evidence="3" id="KW-1185">Reference proteome</keyword>
<name>I4CEZ5_DESTA</name>
<evidence type="ECO:0000313" key="3">
    <source>
        <dbReference type="Proteomes" id="UP000006055"/>
    </source>
</evidence>
<dbReference type="Gene3D" id="3.30.420.10">
    <property type="entry name" value="Ribonuclease H-like superfamily/Ribonuclease H"/>
    <property type="match status" value="1"/>
</dbReference>
<dbReference type="Pfam" id="PF13456">
    <property type="entry name" value="RVT_3"/>
    <property type="match status" value="1"/>
</dbReference>
<evidence type="ECO:0000313" key="2">
    <source>
        <dbReference type="EMBL" id="AFM28136.1"/>
    </source>
</evidence>
<proteinExistence type="predicted"/>
<dbReference type="PANTHER" id="PTHR47723">
    <property type="entry name" value="OS05G0353850 PROTEIN"/>
    <property type="match status" value="1"/>
</dbReference>
<sequence>MACKAYFDGSCFLNYCGIGYVIRDPDGYPLCEASGFVGRGDALKAEYLALCALVEHLRDLEIDNAVIHGDSRTVIGQVTGFMNTRNTNRFREIIMRMRGFFSEHPGWKLKWIPRQENGRADALATQGLSEMKYQERVAVRQM</sequence>
<dbReference type="CDD" id="cd09279">
    <property type="entry name" value="RNase_HI_like"/>
    <property type="match status" value="1"/>
</dbReference>
<reference evidence="3" key="1">
    <citation type="submission" date="2012-06" db="EMBL/GenBank/DDBJ databases">
        <title>Complete sequence of chromosome of Desulfomonile tiedjei DSM 6799.</title>
        <authorList>
            <person name="Lucas S."/>
            <person name="Copeland A."/>
            <person name="Lapidus A."/>
            <person name="Glavina del Rio T."/>
            <person name="Dalin E."/>
            <person name="Tice H."/>
            <person name="Bruce D."/>
            <person name="Goodwin L."/>
            <person name="Pitluck S."/>
            <person name="Peters L."/>
            <person name="Ovchinnikova G."/>
            <person name="Zeytun A."/>
            <person name="Lu M."/>
            <person name="Kyrpides N."/>
            <person name="Mavromatis K."/>
            <person name="Ivanova N."/>
            <person name="Brettin T."/>
            <person name="Detter J.C."/>
            <person name="Han C."/>
            <person name="Larimer F."/>
            <person name="Land M."/>
            <person name="Hauser L."/>
            <person name="Markowitz V."/>
            <person name="Cheng J.-F."/>
            <person name="Hugenholtz P."/>
            <person name="Woyke T."/>
            <person name="Wu D."/>
            <person name="Spring S."/>
            <person name="Schroeder M."/>
            <person name="Brambilla E."/>
            <person name="Klenk H.-P."/>
            <person name="Eisen J.A."/>
        </authorList>
    </citation>
    <scope>NUCLEOTIDE SEQUENCE [LARGE SCALE GENOMIC DNA]</scope>
    <source>
        <strain evidence="3">ATCC 49306 / DSM 6799 / DCB-1</strain>
    </source>
</reference>
<dbReference type="GO" id="GO:0004523">
    <property type="term" value="F:RNA-DNA hybrid ribonuclease activity"/>
    <property type="evidence" value="ECO:0007669"/>
    <property type="project" value="InterPro"/>
</dbReference>
<dbReference type="AlphaFoldDB" id="I4CEZ5"/>
<dbReference type="InterPro" id="IPR012337">
    <property type="entry name" value="RNaseH-like_sf"/>
</dbReference>
<accession>I4CEZ5</accession>
<dbReference type="RefSeq" id="WP_014813232.1">
    <property type="nucleotide sequence ID" value="NC_018025.1"/>
</dbReference>
<dbReference type="eggNOG" id="COG0328">
    <property type="taxonomic scope" value="Bacteria"/>
</dbReference>
<dbReference type="KEGG" id="dti:Desti_5554"/>
<dbReference type="OrthoDB" id="7845843at2"/>
<organism evidence="2 3">
    <name type="scientific">Desulfomonile tiedjei (strain ATCC 49306 / DSM 6799 / DCB-1)</name>
    <dbReference type="NCBI Taxonomy" id="706587"/>
    <lineage>
        <taxon>Bacteria</taxon>
        <taxon>Pseudomonadati</taxon>
        <taxon>Thermodesulfobacteriota</taxon>
        <taxon>Desulfomonilia</taxon>
        <taxon>Desulfomonilales</taxon>
        <taxon>Desulfomonilaceae</taxon>
        <taxon>Desulfomonile</taxon>
    </lineage>
</organism>
<dbReference type="Proteomes" id="UP000006055">
    <property type="component" value="Chromosome"/>
</dbReference>
<dbReference type="InterPro" id="IPR036397">
    <property type="entry name" value="RNaseH_sf"/>
</dbReference>
<dbReference type="STRING" id="706587.Desti_5554"/>
<gene>
    <name evidence="2" type="ordered locus">Desti_5554</name>
</gene>
<feature type="domain" description="RNase H type-1" evidence="1">
    <location>
        <begin position="1"/>
        <end position="129"/>
    </location>
</feature>